<organism evidence="2 3">
    <name type="scientific">Streptomyces lannensis</name>
    <dbReference type="NCBI Taxonomy" id="766498"/>
    <lineage>
        <taxon>Bacteria</taxon>
        <taxon>Bacillati</taxon>
        <taxon>Actinomycetota</taxon>
        <taxon>Actinomycetes</taxon>
        <taxon>Kitasatosporales</taxon>
        <taxon>Streptomycetaceae</taxon>
        <taxon>Streptomyces</taxon>
    </lineage>
</organism>
<dbReference type="SUPFAM" id="SSF56524">
    <property type="entry name" value="Oxidoreductase molybdopterin-binding domain"/>
    <property type="match status" value="1"/>
</dbReference>
<feature type="domain" description="Oxidoreductase molybdopterin-binding" evidence="1">
    <location>
        <begin position="72"/>
        <end position="219"/>
    </location>
</feature>
<sequence length="242" mass="26682">MGLRKNRPAEGAPVARRTMLTMLGAGAVALATAPWLQEGWEKALGAASQKDPTGLTGVLPNPGGFRYYSVVGSVPRKDETDYALRIDGLVDRPTTYTLEDLRALRQTRIVHDVLCTDGWRVENTPFEGVRLSDLLEAAGVRPEGRALRFTCFDGVYTESLTLAQARRSDMLVALRMQDEPITHEHGGPVRLYAAPMYFYKSAKWLSGISVTDKVVPGYWEEYGYDIDGWLDGEDRDGDGPAA</sequence>
<proteinExistence type="predicted"/>
<reference evidence="3" key="1">
    <citation type="journal article" date="2019" name="Int. J. Syst. Evol. Microbiol.">
        <title>The Global Catalogue of Microorganisms (GCM) 10K type strain sequencing project: providing services to taxonomists for standard genome sequencing and annotation.</title>
        <authorList>
            <consortium name="The Broad Institute Genomics Platform"/>
            <consortium name="The Broad Institute Genome Sequencing Center for Infectious Disease"/>
            <person name="Wu L."/>
            <person name="Ma J."/>
        </authorList>
    </citation>
    <scope>NUCLEOTIDE SEQUENCE [LARGE SCALE GENOMIC DNA]</scope>
    <source>
        <strain evidence="3">JCM 16578</strain>
    </source>
</reference>
<accession>A0ABP7KDJ9</accession>
<dbReference type="Proteomes" id="UP001501563">
    <property type="component" value="Unassembled WGS sequence"/>
</dbReference>
<evidence type="ECO:0000259" key="1">
    <source>
        <dbReference type="Pfam" id="PF00174"/>
    </source>
</evidence>
<dbReference type="InterPro" id="IPR036374">
    <property type="entry name" value="OxRdtase_Mopterin-bd_sf"/>
</dbReference>
<name>A0ABP7KDJ9_9ACTN</name>
<dbReference type="EMBL" id="BAAAZA010000012">
    <property type="protein sequence ID" value="GAA3874096.1"/>
    <property type="molecule type" value="Genomic_DNA"/>
</dbReference>
<dbReference type="Gene3D" id="3.90.420.10">
    <property type="entry name" value="Oxidoreductase, molybdopterin-binding domain"/>
    <property type="match status" value="1"/>
</dbReference>
<dbReference type="Pfam" id="PF00174">
    <property type="entry name" value="Oxidored_molyb"/>
    <property type="match status" value="1"/>
</dbReference>
<gene>
    <name evidence="2" type="ORF">GCM10022207_44620</name>
</gene>
<comment type="caution">
    <text evidence="2">The sequence shown here is derived from an EMBL/GenBank/DDBJ whole genome shotgun (WGS) entry which is preliminary data.</text>
</comment>
<dbReference type="InterPro" id="IPR000572">
    <property type="entry name" value="OxRdtase_Mopterin-bd_dom"/>
</dbReference>
<keyword evidence="3" id="KW-1185">Reference proteome</keyword>
<protein>
    <recommendedName>
        <fullName evidence="1">Oxidoreductase molybdopterin-binding domain-containing protein</fullName>
    </recommendedName>
</protein>
<dbReference type="PANTHER" id="PTHR43032:SF4">
    <property type="entry name" value="OXIDOREDUCTASE MOLYBDOPTERIN-BINDING DOMAIN-CONTAINING PROTEIN"/>
    <property type="match status" value="1"/>
</dbReference>
<evidence type="ECO:0000313" key="3">
    <source>
        <dbReference type="Proteomes" id="UP001501563"/>
    </source>
</evidence>
<dbReference type="PANTHER" id="PTHR43032">
    <property type="entry name" value="PROTEIN-METHIONINE-SULFOXIDE REDUCTASE"/>
    <property type="match status" value="1"/>
</dbReference>
<evidence type="ECO:0000313" key="2">
    <source>
        <dbReference type="EMBL" id="GAA3874096.1"/>
    </source>
</evidence>